<dbReference type="InterPro" id="IPR011990">
    <property type="entry name" value="TPR-like_helical_dom_sf"/>
</dbReference>
<proteinExistence type="predicted"/>
<dbReference type="OrthoDB" id="193829at2"/>
<dbReference type="InterPro" id="IPR041656">
    <property type="entry name" value="TPR_5"/>
</dbReference>
<evidence type="ECO:0000313" key="2">
    <source>
        <dbReference type="EMBL" id="VDR38886.1"/>
    </source>
</evidence>
<sequence length="164" mass="17875">MTGGRTAWEDEIEATWRRLGTEEPAAFLARMERTVARPGVPEGVRLFEIAGAHDALDQPDLAVRGYRAALDSGLDDHRARQATIQLASSLRNLGEPREGLRLLETLGTGHGDGLDDAIVVFRALMLADLGREREALAATMHALAEHLPRYGISAHAYADALIRD</sequence>
<organism evidence="2 3">
    <name type="scientific">Tsukamurella paurometabola</name>
    <name type="common">Corynebacterium paurometabolum</name>
    <dbReference type="NCBI Taxonomy" id="2061"/>
    <lineage>
        <taxon>Bacteria</taxon>
        <taxon>Bacillati</taxon>
        <taxon>Actinomycetota</taxon>
        <taxon>Actinomycetes</taxon>
        <taxon>Mycobacteriales</taxon>
        <taxon>Tsukamurellaceae</taxon>
        <taxon>Tsukamurella</taxon>
    </lineage>
</organism>
<dbReference type="Pfam" id="PF12688">
    <property type="entry name" value="TPR_5"/>
    <property type="match status" value="1"/>
</dbReference>
<accession>A0A3P8MCA1</accession>
<dbReference type="RefSeq" id="WP_126196051.1">
    <property type="nucleotide sequence ID" value="NZ_CP085954.1"/>
</dbReference>
<dbReference type="AlphaFoldDB" id="A0A3P8MCA1"/>
<feature type="domain" description="Tetratrico peptide repeat group 5" evidence="1">
    <location>
        <begin position="44"/>
        <end position="161"/>
    </location>
</feature>
<evidence type="ECO:0000313" key="3">
    <source>
        <dbReference type="Proteomes" id="UP000271626"/>
    </source>
</evidence>
<dbReference type="EMBL" id="LR131273">
    <property type="protein sequence ID" value="VDR38886.1"/>
    <property type="molecule type" value="Genomic_DNA"/>
</dbReference>
<reference evidence="2 3" key="1">
    <citation type="submission" date="2018-12" db="EMBL/GenBank/DDBJ databases">
        <authorList>
            <consortium name="Pathogen Informatics"/>
        </authorList>
    </citation>
    <scope>NUCLEOTIDE SEQUENCE [LARGE SCALE GENOMIC DNA]</scope>
    <source>
        <strain evidence="2 3">NCTC10741</strain>
    </source>
</reference>
<evidence type="ECO:0000259" key="1">
    <source>
        <dbReference type="Pfam" id="PF12688"/>
    </source>
</evidence>
<dbReference type="Gene3D" id="1.25.40.10">
    <property type="entry name" value="Tetratricopeptide repeat domain"/>
    <property type="match status" value="1"/>
</dbReference>
<gene>
    <name evidence="2" type="ORF">NCTC10741_02018</name>
</gene>
<dbReference type="SUPFAM" id="SSF48452">
    <property type="entry name" value="TPR-like"/>
    <property type="match status" value="1"/>
</dbReference>
<dbReference type="Proteomes" id="UP000271626">
    <property type="component" value="Chromosome"/>
</dbReference>
<name>A0A3P8MCA1_TSUPA</name>
<protein>
    <submittedName>
        <fullName evidence="2">Tetratrico peptide repeat</fullName>
    </submittedName>
</protein>